<dbReference type="Gene3D" id="3.40.630.30">
    <property type="match status" value="1"/>
</dbReference>
<dbReference type="CDD" id="cd04301">
    <property type="entry name" value="NAT_SF"/>
    <property type="match status" value="1"/>
</dbReference>
<reference evidence="4" key="1">
    <citation type="submission" date="2023-06" db="EMBL/GenBank/DDBJ databases">
        <title>Robiginitalea aurantiacus sp. nov. and Algoriphagus sediminis sp. nov., isolated from coastal sediment.</title>
        <authorList>
            <person name="Zhou Z.Y."/>
            <person name="An J."/>
            <person name="Jia Y.W."/>
            <person name="Du Z.J."/>
        </authorList>
    </citation>
    <scope>NUCLEOTIDE SEQUENCE</scope>
    <source>
        <strain evidence="4">C2-7</strain>
    </source>
</reference>
<evidence type="ECO:0000256" key="1">
    <source>
        <dbReference type="ARBA" id="ARBA00022679"/>
    </source>
</evidence>
<dbReference type="InterPro" id="IPR016181">
    <property type="entry name" value="Acyl_CoA_acyltransferase"/>
</dbReference>
<dbReference type="InterPro" id="IPR050832">
    <property type="entry name" value="Bact_Acetyltransf"/>
</dbReference>
<dbReference type="PANTHER" id="PTHR43877">
    <property type="entry name" value="AMINOALKYLPHOSPHONATE N-ACETYLTRANSFERASE-RELATED-RELATED"/>
    <property type="match status" value="1"/>
</dbReference>
<dbReference type="PROSITE" id="PS51186">
    <property type="entry name" value="GNAT"/>
    <property type="match status" value="1"/>
</dbReference>
<protein>
    <submittedName>
        <fullName evidence="4">GNAT family N-acetyltransferase</fullName>
    </submittedName>
</protein>
<evidence type="ECO:0000259" key="3">
    <source>
        <dbReference type="PROSITE" id="PS51186"/>
    </source>
</evidence>
<gene>
    <name evidence="4" type="ORF">QVH07_03950</name>
</gene>
<dbReference type="RefSeq" id="WP_289998846.1">
    <property type="nucleotide sequence ID" value="NZ_JAUEPH010000002.1"/>
</dbReference>
<evidence type="ECO:0000256" key="2">
    <source>
        <dbReference type="ARBA" id="ARBA00023315"/>
    </source>
</evidence>
<keyword evidence="5" id="KW-1185">Reference proteome</keyword>
<keyword evidence="1" id="KW-0808">Transferase</keyword>
<proteinExistence type="predicted"/>
<evidence type="ECO:0000313" key="4">
    <source>
        <dbReference type="EMBL" id="MDN3203282.1"/>
    </source>
</evidence>
<dbReference type="Pfam" id="PF00583">
    <property type="entry name" value="Acetyltransf_1"/>
    <property type="match status" value="1"/>
</dbReference>
<name>A0ABT7Y9U5_9BACT</name>
<feature type="domain" description="N-acetyltransferase" evidence="3">
    <location>
        <begin position="3"/>
        <end position="149"/>
    </location>
</feature>
<evidence type="ECO:0000313" key="5">
    <source>
        <dbReference type="Proteomes" id="UP001171916"/>
    </source>
</evidence>
<sequence length="149" mass="16917">MNKILRTDTESKDFQRLVRKLDAYLAEIDGEENAFYSQYNKIEFLDKVVVLYQGEVPVACGAMKPSAGGNLEIKRMYTLPEFRGRGLASQVVHELEKWAKESGAEACVLETGKRQKDAVALYKKLGYQIIPNFEPYVGVENSLCFEKKL</sequence>
<dbReference type="Proteomes" id="UP001171916">
    <property type="component" value="Unassembled WGS sequence"/>
</dbReference>
<dbReference type="InterPro" id="IPR000182">
    <property type="entry name" value="GNAT_dom"/>
</dbReference>
<organism evidence="4 5">
    <name type="scientific">Algoriphagus sediminis</name>
    <dbReference type="NCBI Taxonomy" id="3057113"/>
    <lineage>
        <taxon>Bacteria</taxon>
        <taxon>Pseudomonadati</taxon>
        <taxon>Bacteroidota</taxon>
        <taxon>Cytophagia</taxon>
        <taxon>Cytophagales</taxon>
        <taxon>Cyclobacteriaceae</taxon>
        <taxon>Algoriphagus</taxon>
    </lineage>
</organism>
<dbReference type="SUPFAM" id="SSF55729">
    <property type="entry name" value="Acyl-CoA N-acyltransferases (Nat)"/>
    <property type="match status" value="1"/>
</dbReference>
<accession>A0ABT7Y9U5</accession>
<dbReference type="PANTHER" id="PTHR43877:SF2">
    <property type="entry name" value="AMINOALKYLPHOSPHONATE N-ACETYLTRANSFERASE-RELATED"/>
    <property type="match status" value="1"/>
</dbReference>
<dbReference type="EMBL" id="JAUEPH010000002">
    <property type="protein sequence ID" value="MDN3203282.1"/>
    <property type="molecule type" value="Genomic_DNA"/>
</dbReference>
<keyword evidence="2" id="KW-0012">Acyltransferase</keyword>
<comment type="caution">
    <text evidence="4">The sequence shown here is derived from an EMBL/GenBank/DDBJ whole genome shotgun (WGS) entry which is preliminary data.</text>
</comment>